<reference evidence="2 3" key="1">
    <citation type="submission" date="2023-01" db="EMBL/GenBank/DDBJ databases">
        <authorList>
            <person name="Whitehead M."/>
        </authorList>
    </citation>
    <scope>NUCLEOTIDE SEQUENCE [LARGE SCALE GENOMIC DNA]</scope>
</reference>
<evidence type="ECO:0000313" key="2">
    <source>
        <dbReference type="EMBL" id="CAI6366797.1"/>
    </source>
</evidence>
<sequence>MTILNHQQKHGMLIFDEIFLRESINVNSQTLTYSGLEDFGGEFKGTGLKANHGLVFLFQSLTVNFTQPIAVFTSKGPVKVLAQLVIKAICLLERAGAIIDGVVSDGATTNRKLWSQLGISGEIGKITNAFQHPLDSKRRIYMLSDPPHLIKNVRNRLYNKKALRESPNVSYVRWSHYSPSRVCPKITQRHLALDNFSKMSVK</sequence>
<comment type="caution">
    <text evidence="2">The sequence shown here is derived from an EMBL/GenBank/DDBJ whole genome shotgun (WGS) entry which is preliminary data.</text>
</comment>
<evidence type="ECO:0000313" key="3">
    <source>
        <dbReference type="Proteomes" id="UP001160148"/>
    </source>
</evidence>
<name>A0AAV0XG70_9HEMI</name>
<protein>
    <recommendedName>
        <fullName evidence="1">Transposable element P transposase-like RNase H domain-containing protein</fullName>
    </recommendedName>
</protein>
<accession>A0AAV0XG70</accession>
<proteinExistence type="predicted"/>
<keyword evidence="3" id="KW-1185">Reference proteome</keyword>
<dbReference type="Pfam" id="PF21787">
    <property type="entry name" value="TNP-like_RNaseH_N"/>
    <property type="match status" value="1"/>
</dbReference>
<organism evidence="2 3">
    <name type="scientific">Macrosiphum euphorbiae</name>
    <name type="common">potato aphid</name>
    <dbReference type="NCBI Taxonomy" id="13131"/>
    <lineage>
        <taxon>Eukaryota</taxon>
        <taxon>Metazoa</taxon>
        <taxon>Ecdysozoa</taxon>
        <taxon>Arthropoda</taxon>
        <taxon>Hexapoda</taxon>
        <taxon>Insecta</taxon>
        <taxon>Pterygota</taxon>
        <taxon>Neoptera</taxon>
        <taxon>Paraneoptera</taxon>
        <taxon>Hemiptera</taxon>
        <taxon>Sternorrhyncha</taxon>
        <taxon>Aphidomorpha</taxon>
        <taxon>Aphidoidea</taxon>
        <taxon>Aphididae</taxon>
        <taxon>Macrosiphini</taxon>
        <taxon>Macrosiphum</taxon>
    </lineage>
</organism>
<dbReference type="Proteomes" id="UP001160148">
    <property type="component" value="Unassembled WGS sequence"/>
</dbReference>
<evidence type="ECO:0000259" key="1">
    <source>
        <dbReference type="Pfam" id="PF21787"/>
    </source>
</evidence>
<dbReference type="AlphaFoldDB" id="A0AAV0XG70"/>
<feature type="domain" description="Transposable element P transposase-like RNase H" evidence="1">
    <location>
        <begin position="5"/>
        <end position="118"/>
    </location>
</feature>
<dbReference type="InterPro" id="IPR048365">
    <property type="entry name" value="TNP-like_RNaseH_N"/>
</dbReference>
<dbReference type="EMBL" id="CARXXK010000004">
    <property type="protein sequence ID" value="CAI6366797.1"/>
    <property type="molecule type" value="Genomic_DNA"/>
</dbReference>
<gene>
    <name evidence="2" type="ORF">MEUPH1_LOCUS21340</name>
</gene>